<reference evidence="2 3" key="1">
    <citation type="journal article" date="2023" name="Plants (Basel)">
        <title>Bridging the Gap: Combining Genomics and Transcriptomics Approaches to Understand Stylosanthes scabra, an Orphan Legume from the Brazilian Caatinga.</title>
        <authorList>
            <person name="Ferreira-Neto J.R.C."/>
            <person name="da Silva M.D."/>
            <person name="Binneck E."/>
            <person name="de Melo N.F."/>
            <person name="da Silva R.H."/>
            <person name="de Melo A.L.T.M."/>
            <person name="Pandolfi V."/>
            <person name="Bustamante F.O."/>
            <person name="Brasileiro-Vidal A.C."/>
            <person name="Benko-Iseppon A.M."/>
        </authorList>
    </citation>
    <scope>NUCLEOTIDE SEQUENCE [LARGE SCALE GENOMIC DNA]</scope>
    <source>
        <tissue evidence="2">Leaves</tissue>
    </source>
</reference>
<evidence type="ECO:0000313" key="2">
    <source>
        <dbReference type="EMBL" id="MED6206708.1"/>
    </source>
</evidence>
<gene>
    <name evidence="2" type="ORF">PIB30_029443</name>
</gene>
<evidence type="ECO:0008006" key="4">
    <source>
        <dbReference type="Google" id="ProtNLM"/>
    </source>
</evidence>
<dbReference type="Proteomes" id="UP001341840">
    <property type="component" value="Unassembled WGS sequence"/>
</dbReference>
<organism evidence="2 3">
    <name type="scientific">Stylosanthes scabra</name>
    <dbReference type="NCBI Taxonomy" id="79078"/>
    <lineage>
        <taxon>Eukaryota</taxon>
        <taxon>Viridiplantae</taxon>
        <taxon>Streptophyta</taxon>
        <taxon>Embryophyta</taxon>
        <taxon>Tracheophyta</taxon>
        <taxon>Spermatophyta</taxon>
        <taxon>Magnoliopsida</taxon>
        <taxon>eudicotyledons</taxon>
        <taxon>Gunneridae</taxon>
        <taxon>Pentapetalae</taxon>
        <taxon>rosids</taxon>
        <taxon>fabids</taxon>
        <taxon>Fabales</taxon>
        <taxon>Fabaceae</taxon>
        <taxon>Papilionoideae</taxon>
        <taxon>50 kb inversion clade</taxon>
        <taxon>dalbergioids sensu lato</taxon>
        <taxon>Dalbergieae</taxon>
        <taxon>Pterocarpus clade</taxon>
        <taxon>Stylosanthes</taxon>
    </lineage>
</organism>
<proteinExistence type="predicted"/>
<name>A0ABU6YDI9_9FABA</name>
<evidence type="ECO:0000313" key="3">
    <source>
        <dbReference type="Proteomes" id="UP001341840"/>
    </source>
</evidence>
<accession>A0ABU6YDI9</accession>
<feature type="region of interest" description="Disordered" evidence="1">
    <location>
        <begin position="1"/>
        <end position="22"/>
    </location>
</feature>
<dbReference type="EMBL" id="JASCZI010241775">
    <property type="protein sequence ID" value="MED6206708.1"/>
    <property type="molecule type" value="Genomic_DNA"/>
</dbReference>
<keyword evidence="3" id="KW-1185">Reference proteome</keyword>
<evidence type="ECO:0000256" key="1">
    <source>
        <dbReference type="SAM" id="MobiDB-lite"/>
    </source>
</evidence>
<comment type="caution">
    <text evidence="2">The sequence shown here is derived from an EMBL/GenBank/DDBJ whole genome shotgun (WGS) entry which is preliminary data.</text>
</comment>
<protein>
    <recommendedName>
        <fullName evidence="4">F-box domain-containing protein</fullName>
    </recommendedName>
</protein>
<sequence length="158" mass="17824">MDETTTTTTFEEHQPPTTKGKLTFSSSISDYPPPPATIPFDVIANILLKLPVKSLLRFTGKFKELPRVGQANSITYGFGYDHVSDSYKVVAILNHGWIPYYVVRFHKVFRICMAPICVSENGDEKLLENLGDLVVYNSRIESFKDVEVGYSKVPFLQT</sequence>